<dbReference type="InterPro" id="IPR029045">
    <property type="entry name" value="ClpP/crotonase-like_dom_sf"/>
</dbReference>
<keyword evidence="3" id="KW-0276">Fatty acid metabolism</keyword>
<name>A0A9D8KGA3_9DELT</name>
<dbReference type="GO" id="GO:0016836">
    <property type="term" value="F:hydro-lyase activity"/>
    <property type="evidence" value="ECO:0007669"/>
    <property type="project" value="UniProtKB-ARBA"/>
</dbReference>
<dbReference type="Proteomes" id="UP000809273">
    <property type="component" value="Unassembled WGS sequence"/>
</dbReference>
<dbReference type="CDD" id="cd06558">
    <property type="entry name" value="crotonase-like"/>
    <property type="match status" value="1"/>
</dbReference>
<dbReference type="Gene3D" id="1.10.12.10">
    <property type="entry name" value="Lyase 2-enoyl-coa Hydratase, Chain A, domain 2"/>
    <property type="match status" value="1"/>
</dbReference>
<evidence type="ECO:0000313" key="8">
    <source>
        <dbReference type="Proteomes" id="UP000809273"/>
    </source>
</evidence>
<evidence type="ECO:0000256" key="3">
    <source>
        <dbReference type="ARBA" id="ARBA00022832"/>
    </source>
</evidence>
<evidence type="ECO:0000256" key="1">
    <source>
        <dbReference type="ARBA" id="ARBA00005005"/>
    </source>
</evidence>
<evidence type="ECO:0000256" key="2">
    <source>
        <dbReference type="ARBA" id="ARBA00005254"/>
    </source>
</evidence>
<dbReference type="Gene3D" id="3.90.226.10">
    <property type="entry name" value="2-enoyl-CoA Hydratase, Chain A, domain 1"/>
    <property type="match status" value="1"/>
</dbReference>
<reference evidence="7" key="2">
    <citation type="submission" date="2021-01" db="EMBL/GenBank/DDBJ databases">
        <authorList>
            <person name="Hahn C.R."/>
            <person name="Youssef N.H."/>
            <person name="Elshahed M."/>
        </authorList>
    </citation>
    <scope>NUCLEOTIDE SEQUENCE</scope>
    <source>
        <strain evidence="7">Zod_Metabat.24</strain>
    </source>
</reference>
<dbReference type="InterPro" id="IPR045002">
    <property type="entry name" value="Ech1-like"/>
</dbReference>
<dbReference type="PANTHER" id="PTHR43149:SF1">
    <property type="entry name" value="DELTA(3,5)-DELTA(2,4)-DIENOYL-COA ISOMERASE, MITOCHONDRIAL"/>
    <property type="match status" value="1"/>
</dbReference>
<keyword evidence="6" id="KW-0456">Lyase</keyword>
<reference evidence="7" key="1">
    <citation type="journal article" date="2021" name="Environ. Microbiol.">
        <title>Genomic characterization of three novel Desulfobacterota classes expand the metabolic and phylogenetic diversity of the phylum.</title>
        <authorList>
            <person name="Murphy C.L."/>
            <person name="Biggerstaff J."/>
            <person name="Eichhorn A."/>
            <person name="Ewing E."/>
            <person name="Shahan R."/>
            <person name="Soriano D."/>
            <person name="Stewart S."/>
            <person name="VanMol K."/>
            <person name="Walker R."/>
            <person name="Walters P."/>
            <person name="Elshahed M.S."/>
            <person name="Youssef N.H."/>
        </authorList>
    </citation>
    <scope>NUCLEOTIDE SEQUENCE</scope>
    <source>
        <strain evidence="7">Zod_Metabat.24</strain>
    </source>
</reference>
<dbReference type="EMBL" id="JAFGIX010000054">
    <property type="protein sequence ID" value="MBN1573629.1"/>
    <property type="molecule type" value="Genomic_DNA"/>
</dbReference>
<comment type="similarity">
    <text evidence="2">Belongs to the enoyl-CoA hydratase/isomerase family.</text>
</comment>
<dbReference type="FunFam" id="1.10.12.10:FF:000001">
    <property type="entry name" value="Probable enoyl-CoA hydratase, mitochondrial"/>
    <property type="match status" value="1"/>
</dbReference>
<protein>
    <submittedName>
        <fullName evidence="7">Enoyl-CoA hydratase/isomerase family protein</fullName>
    </submittedName>
</protein>
<organism evidence="7 8">
    <name type="scientific">Candidatus Zymogenus saltonus</name>
    <dbReference type="NCBI Taxonomy" id="2844893"/>
    <lineage>
        <taxon>Bacteria</taxon>
        <taxon>Deltaproteobacteria</taxon>
        <taxon>Candidatus Zymogenia</taxon>
        <taxon>Candidatus Zymogeniales</taxon>
        <taxon>Candidatus Zymogenaceae</taxon>
        <taxon>Candidatus Zymogenus</taxon>
    </lineage>
</organism>
<accession>A0A9D8KGA3</accession>
<dbReference type="InterPro" id="IPR014748">
    <property type="entry name" value="Enoyl-CoA_hydra_C"/>
</dbReference>
<sequence>MSKDVVLTERDGLNLIVTINRNEKRNALNEDIIYGLRDVFESIKTDSQVRCIIVRGEGKGFSAGIDFSFLAGLGLIGGSGDLVRSKIAEAQSIINLITDIEKPVIYAIHGFCFGMALEVILSGDFRIARKGTEFGIQEVAVGFIPDVGGITRLTRLLGPVKAKELIMTAKIIDADEAKEIQLVNDVVQDEMEGALALASQLNKNAPLAVGLAKKLINRGQHMDTRSFLELEAIGQSTLMHTNDVKEGITAKLEKREAKFKGE</sequence>
<evidence type="ECO:0000313" key="7">
    <source>
        <dbReference type="EMBL" id="MBN1573629.1"/>
    </source>
</evidence>
<keyword evidence="4" id="KW-0443">Lipid metabolism</keyword>
<dbReference type="PANTHER" id="PTHR43149">
    <property type="entry name" value="ENOYL-COA HYDRATASE"/>
    <property type="match status" value="1"/>
</dbReference>
<dbReference type="SUPFAM" id="SSF52096">
    <property type="entry name" value="ClpP/crotonase"/>
    <property type="match status" value="1"/>
</dbReference>
<comment type="caution">
    <text evidence="7">The sequence shown here is derived from an EMBL/GenBank/DDBJ whole genome shotgun (WGS) entry which is preliminary data.</text>
</comment>
<dbReference type="GO" id="GO:0016853">
    <property type="term" value="F:isomerase activity"/>
    <property type="evidence" value="ECO:0007669"/>
    <property type="project" value="UniProtKB-KW"/>
</dbReference>
<keyword evidence="5" id="KW-0413">Isomerase</keyword>
<comment type="pathway">
    <text evidence="1">Lipid metabolism; fatty acid beta-oxidation.</text>
</comment>
<dbReference type="InterPro" id="IPR001753">
    <property type="entry name" value="Enoyl-CoA_hydra/iso"/>
</dbReference>
<gene>
    <name evidence="7" type="ORF">JW984_10590</name>
</gene>
<dbReference type="GO" id="GO:0006631">
    <property type="term" value="P:fatty acid metabolic process"/>
    <property type="evidence" value="ECO:0007669"/>
    <property type="project" value="UniProtKB-KW"/>
</dbReference>
<dbReference type="Pfam" id="PF00378">
    <property type="entry name" value="ECH_1"/>
    <property type="match status" value="1"/>
</dbReference>
<dbReference type="AlphaFoldDB" id="A0A9D8KGA3"/>
<evidence type="ECO:0000256" key="5">
    <source>
        <dbReference type="ARBA" id="ARBA00023235"/>
    </source>
</evidence>
<evidence type="ECO:0000256" key="4">
    <source>
        <dbReference type="ARBA" id="ARBA00023098"/>
    </source>
</evidence>
<proteinExistence type="inferred from homology"/>
<evidence type="ECO:0000256" key="6">
    <source>
        <dbReference type="ARBA" id="ARBA00023239"/>
    </source>
</evidence>